<dbReference type="Proteomes" id="UP000634529">
    <property type="component" value="Unassembled WGS sequence"/>
</dbReference>
<proteinExistence type="predicted"/>
<evidence type="ECO:0000313" key="1">
    <source>
        <dbReference type="EMBL" id="MBD8498789.1"/>
    </source>
</evidence>
<organism evidence="1 2">
    <name type="scientific">Paenibacillus arenosi</name>
    <dbReference type="NCBI Taxonomy" id="2774142"/>
    <lineage>
        <taxon>Bacteria</taxon>
        <taxon>Bacillati</taxon>
        <taxon>Bacillota</taxon>
        <taxon>Bacilli</taxon>
        <taxon>Bacillales</taxon>
        <taxon>Paenibacillaceae</taxon>
        <taxon>Paenibacillus</taxon>
    </lineage>
</organism>
<dbReference type="Gene3D" id="2.20.110.10">
    <property type="entry name" value="Histone H3 K4-specific methyltransferase SET7/9 N-terminal domain"/>
    <property type="match status" value="1"/>
</dbReference>
<evidence type="ECO:0008006" key="3">
    <source>
        <dbReference type="Google" id="ProtNLM"/>
    </source>
</evidence>
<comment type="caution">
    <text evidence="1">The sequence shown here is derived from an EMBL/GenBank/DDBJ whole genome shotgun (WGS) entry which is preliminary data.</text>
</comment>
<reference evidence="1 2" key="1">
    <citation type="submission" date="2020-09" db="EMBL/GenBank/DDBJ databases">
        <title>Paenibacillus sp. CAU 1523 isolated from sand of Haeundae Beach.</title>
        <authorList>
            <person name="Kim W."/>
        </authorList>
    </citation>
    <scope>NUCLEOTIDE SEQUENCE [LARGE SCALE GENOMIC DNA]</scope>
    <source>
        <strain evidence="1 2">CAU 1523</strain>
    </source>
</reference>
<dbReference type="EMBL" id="JACYTN010000006">
    <property type="protein sequence ID" value="MBD8498789.1"/>
    <property type="molecule type" value="Genomic_DNA"/>
</dbReference>
<gene>
    <name evidence="1" type="ORF">IFO66_10805</name>
</gene>
<sequence>MENDIYTLEYIRNNGSDFEDLWFTSCSDEIIDNPEDEGGKPFTGLTYELYENGCLRYFCFYKNGFKEGMFREYYRSGKLKSEEVMKYGQTIGKRTIWYESGKIKSVSEHEQGIELSYNEWDEFNKLILSRQLPKIN</sequence>
<protein>
    <recommendedName>
        <fullName evidence="3">Toxin-antitoxin system YwqK family antitoxin</fullName>
    </recommendedName>
</protein>
<dbReference type="SUPFAM" id="SSF82185">
    <property type="entry name" value="Histone H3 K4-specific methyltransferase SET7/9 N-terminal domain"/>
    <property type="match status" value="1"/>
</dbReference>
<dbReference type="RefSeq" id="WP_192025157.1">
    <property type="nucleotide sequence ID" value="NZ_JACYTN010000006.1"/>
</dbReference>
<keyword evidence="2" id="KW-1185">Reference proteome</keyword>
<accession>A0ABR9AXC4</accession>
<evidence type="ECO:0000313" key="2">
    <source>
        <dbReference type="Proteomes" id="UP000634529"/>
    </source>
</evidence>
<name>A0ABR9AXC4_9BACL</name>